<evidence type="ECO:0000256" key="3">
    <source>
        <dbReference type="ARBA" id="ARBA00022458"/>
    </source>
</evidence>
<evidence type="ECO:0000256" key="1">
    <source>
        <dbReference type="ARBA" id="ARBA00005417"/>
    </source>
</evidence>
<name>U6RI29_9BACT</name>
<dbReference type="PANTHER" id="PTHR42711">
    <property type="entry name" value="ABC TRANSPORTER ATP-BINDING PROTEIN"/>
    <property type="match status" value="1"/>
</dbReference>
<evidence type="ECO:0000313" key="8">
    <source>
        <dbReference type="Proteomes" id="UP000017831"/>
    </source>
</evidence>
<dbReference type="PANTHER" id="PTHR42711:SF5">
    <property type="entry name" value="ABC TRANSPORTER ATP-BINDING PROTEIN NATA"/>
    <property type="match status" value="1"/>
</dbReference>
<evidence type="ECO:0000313" key="7">
    <source>
        <dbReference type="EMBL" id="EOA55717.1"/>
    </source>
</evidence>
<protein>
    <recommendedName>
        <fullName evidence="6">ABC transporter domain-containing protein</fullName>
    </recommendedName>
</protein>
<keyword evidence="2" id="KW-0813">Transport</keyword>
<evidence type="ECO:0000256" key="2">
    <source>
        <dbReference type="ARBA" id="ARBA00022448"/>
    </source>
</evidence>
<dbReference type="InterPro" id="IPR003593">
    <property type="entry name" value="AAA+_ATPase"/>
</dbReference>
<proteinExistence type="inferred from homology"/>
<dbReference type="STRING" id="1121098.HMPREF1534_01349"/>
<dbReference type="InterPro" id="IPR050763">
    <property type="entry name" value="ABC_transporter_ATP-binding"/>
</dbReference>
<comment type="similarity">
    <text evidence="1">Belongs to the ABC transporter superfamily.</text>
</comment>
<dbReference type="HOGENOM" id="CLU_000604_1_22_10"/>
<dbReference type="PROSITE" id="PS50893">
    <property type="entry name" value="ABC_TRANSPORTER_2"/>
    <property type="match status" value="1"/>
</dbReference>
<keyword evidence="3" id="KW-0536">Nodulation</keyword>
<keyword evidence="5" id="KW-0067">ATP-binding</keyword>
<keyword evidence="4" id="KW-0547">Nucleotide-binding</keyword>
<dbReference type="Pfam" id="PF00005">
    <property type="entry name" value="ABC_tran"/>
    <property type="match status" value="1"/>
</dbReference>
<dbReference type="Proteomes" id="UP000017831">
    <property type="component" value="Unassembled WGS sequence"/>
</dbReference>
<dbReference type="InterPro" id="IPR027417">
    <property type="entry name" value="P-loop_NTPase"/>
</dbReference>
<feature type="domain" description="ABC transporter" evidence="6">
    <location>
        <begin position="2"/>
        <end position="206"/>
    </location>
</feature>
<dbReference type="SMART" id="SM00382">
    <property type="entry name" value="AAA"/>
    <property type="match status" value="1"/>
</dbReference>
<dbReference type="EMBL" id="AQHY01000017">
    <property type="protein sequence ID" value="EOA55717.1"/>
    <property type="molecule type" value="Genomic_DNA"/>
</dbReference>
<reference evidence="7 8" key="1">
    <citation type="submission" date="2013-04" db="EMBL/GenBank/DDBJ databases">
        <title>The Genome Sequence of Bacteroides massiliensis DSM 17679.</title>
        <authorList>
            <consortium name="The Broad Institute Genomics Platform"/>
            <person name="Earl A."/>
            <person name="Ward D."/>
            <person name="Feldgarden M."/>
            <person name="Gevers D."/>
            <person name="Martens E."/>
            <person name="Fenner L."/>
            <person name="Roux V."/>
            <person name="Mallet M.N."/>
            <person name="Raoult D."/>
            <person name="Walker B."/>
            <person name="Young S."/>
            <person name="Zeng Q."/>
            <person name="Gargeya S."/>
            <person name="Fitzgerald M."/>
            <person name="Haas B."/>
            <person name="Abouelleil A."/>
            <person name="Allen A.W."/>
            <person name="Alvarado L."/>
            <person name="Arachchi H.M."/>
            <person name="Berlin A.M."/>
            <person name="Chapman S.B."/>
            <person name="Gainer-Dewar J."/>
            <person name="Goldberg J."/>
            <person name="Griggs A."/>
            <person name="Gujja S."/>
            <person name="Hansen M."/>
            <person name="Howarth C."/>
            <person name="Imamovic A."/>
            <person name="Ireland A."/>
            <person name="Larimer J."/>
            <person name="McCowan C."/>
            <person name="Murphy C."/>
            <person name="Pearson M."/>
            <person name="Poon T.W."/>
            <person name="Priest M."/>
            <person name="Roberts A."/>
            <person name="Saif S."/>
            <person name="Shea T."/>
            <person name="Sisk P."/>
            <person name="Sykes S."/>
            <person name="Wortman J."/>
            <person name="Nusbaum C."/>
            <person name="Birren B."/>
        </authorList>
    </citation>
    <scope>NUCLEOTIDE SEQUENCE [LARGE SCALE GENOMIC DNA]</scope>
    <source>
        <strain evidence="8">B84634 / Timone 84634 / DSM 17679 / JCM 13223</strain>
    </source>
</reference>
<gene>
    <name evidence="7" type="ORF">HMPREF1534_01349</name>
</gene>
<accession>U6RI29</accession>
<comment type="caution">
    <text evidence="7">The sequence shown here is derived from an EMBL/GenBank/DDBJ whole genome shotgun (WGS) entry which is preliminary data.</text>
</comment>
<dbReference type="InterPro" id="IPR003439">
    <property type="entry name" value="ABC_transporter-like_ATP-bd"/>
</dbReference>
<dbReference type="eggNOG" id="COG1136">
    <property type="taxonomic scope" value="Bacteria"/>
</dbReference>
<evidence type="ECO:0000259" key="6">
    <source>
        <dbReference type="PROSITE" id="PS50893"/>
    </source>
</evidence>
<dbReference type="RefSeq" id="WP_005938792.1">
    <property type="nucleotide sequence ID" value="NZ_KB890386.1"/>
</dbReference>
<organism evidence="7 8">
    <name type="scientific">Phocaeicola massiliensis B84634 = Timone 84634 = DSM 17679 = JCM 13223</name>
    <dbReference type="NCBI Taxonomy" id="1121098"/>
    <lineage>
        <taxon>Bacteria</taxon>
        <taxon>Pseudomonadati</taxon>
        <taxon>Bacteroidota</taxon>
        <taxon>Bacteroidia</taxon>
        <taxon>Bacteroidales</taxon>
        <taxon>Bacteroidaceae</taxon>
        <taxon>Phocaeicola</taxon>
    </lineage>
</organism>
<dbReference type="GO" id="GO:0005524">
    <property type="term" value="F:ATP binding"/>
    <property type="evidence" value="ECO:0007669"/>
    <property type="project" value="UniProtKB-KW"/>
</dbReference>
<dbReference type="GeneID" id="60062649"/>
<dbReference type="PATRIC" id="fig|1121098.3.peg.1369"/>
<sequence>MIEIKNISINFGDLLLFRHLNLHVNRGESVCVCGDSGSGKTSLLKAVLGFVPISEGVIKVDGVEMTPRNADFVRRKIAWIPQELALPSEWVSDMVRMPFELKANRETGFSMERLLDNFALLGLEEELYHKRVHEVSGGQRQRIMLAVTEVLNKSILIVDEPTSALDPSSCDRVIDFFRSLCGKGMTVLAVSHDKQFAAGCNHIFNL</sequence>
<evidence type="ECO:0000256" key="5">
    <source>
        <dbReference type="ARBA" id="ARBA00022840"/>
    </source>
</evidence>
<dbReference type="Gene3D" id="3.40.50.300">
    <property type="entry name" value="P-loop containing nucleotide triphosphate hydrolases"/>
    <property type="match status" value="1"/>
</dbReference>
<dbReference type="AlphaFoldDB" id="U6RI29"/>
<dbReference type="GO" id="GO:0016887">
    <property type="term" value="F:ATP hydrolysis activity"/>
    <property type="evidence" value="ECO:0007669"/>
    <property type="project" value="InterPro"/>
</dbReference>
<evidence type="ECO:0000256" key="4">
    <source>
        <dbReference type="ARBA" id="ARBA00022741"/>
    </source>
</evidence>
<dbReference type="SUPFAM" id="SSF52540">
    <property type="entry name" value="P-loop containing nucleoside triphosphate hydrolases"/>
    <property type="match status" value="1"/>
</dbReference>
<dbReference type="OrthoDB" id="1119394at2"/>
<keyword evidence="8" id="KW-1185">Reference proteome</keyword>